<proteinExistence type="predicted"/>
<feature type="region of interest" description="Disordered" evidence="1">
    <location>
        <begin position="82"/>
        <end position="105"/>
    </location>
</feature>
<dbReference type="AlphaFoldDB" id="A0AA86J9V3"/>
<gene>
    <name evidence="2" type="ORF">ENKO_22980</name>
</gene>
<dbReference type="Proteomes" id="UP000682928">
    <property type="component" value="Chromosome"/>
</dbReference>
<reference evidence="2" key="1">
    <citation type="submission" date="2021-04" db="EMBL/GenBank/DDBJ databases">
        <title>Difference and commonality of drug resistance evolution in various bacteria. and drug sensitivity profiles.</title>
        <authorList>
            <person name="Maeda T."/>
            <person name="Shibai A."/>
            <person name="Kawada K."/>
            <person name="Kotani H."/>
            <person name="Tarusawa Y."/>
            <person name="Tanabe K."/>
            <person name="Furusawa C."/>
        </authorList>
    </citation>
    <scope>NUCLEOTIDE SEQUENCE</scope>
    <source>
        <strain evidence="2">JCM 8580</strain>
    </source>
</reference>
<organism evidence="2 3">
    <name type="scientific">Enterobacter kobei</name>
    <dbReference type="NCBI Taxonomy" id="208224"/>
    <lineage>
        <taxon>Bacteria</taxon>
        <taxon>Pseudomonadati</taxon>
        <taxon>Pseudomonadota</taxon>
        <taxon>Gammaproteobacteria</taxon>
        <taxon>Enterobacterales</taxon>
        <taxon>Enterobacteriaceae</taxon>
        <taxon>Enterobacter</taxon>
        <taxon>Enterobacter cloacae complex</taxon>
    </lineage>
</organism>
<protein>
    <submittedName>
        <fullName evidence="2">Uncharacterized protein</fullName>
    </submittedName>
</protein>
<name>A0AA86J9V3_9ENTR</name>
<sequence>MNALFGVPNPDEQTQAEIWMRAHPGQGESESESEAVLSGSELNTSCLIIQFNIIYIMRTKIIAGKSWAWYVSDYPHIKFQLSHQPPPSKGKVLNINHPDSRMVRH</sequence>
<evidence type="ECO:0000256" key="1">
    <source>
        <dbReference type="SAM" id="MobiDB-lite"/>
    </source>
</evidence>
<evidence type="ECO:0000313" key="2">
    <source>
        <dbReference type="EMBL" id="BCU55704.1"/>
    </source>
</evidence>
<dbReference type="EMBL" id="AP024590">
    <property type="protein sequence ID" value="BCU55704.1"/>
    <property type="molecule type" value="Genomic_DNA"/>
</dbReference>
<evidence type="ECO:0000313" key="3">
    <source>
        <dbReference type="Proteomes" id="UP000682928"/>
    </source>
</evidence>
<accession>A0AA86J9V3</accession>